<evidence type="ECO:0000256" key="1">
    <source>
        <dbReference type="SAM" id="MobiDB-lite"/>
    </source>
</evidence>
<sequence length="202" mass="22239">MKVQMSAEEKAICTLLLKILQSKGIKYDEYKLRLTLKWLKAKGEKADSVTAFAIDTWQRAGEKIWEAASRGDATAAETMATWRLILETLKEKQAEHKALGAATTVLNTTPAAPPDKGDSTEQTETNFIDFTETKKPCQKPSAPLPSFDEPAGRSEELDWSPPLNSGTFYDPVGRWREVQSQALADGAATALTSRNSKGQHPE</sequence>
<accession>A0A2I0UH03</accession>
<name>A0A2I0UH03_LIMLA</name>
<keyword evidence="4" id="KW-1185">Reference proteome</keyword>
<dbReference type="EMBL" id="KZ505766">
    <property type="protein sequence ID" value="PKU45318.1"/>
    <property type="molecule type" value="Genomic_DNA"/>
</dbReference>
<evidence type="ECO:0000313" key="3">
    <source>
        <dbReference type="EMBL" id="PKU45318.1"/>
    </source>
</evidence>
<dbReference type="AlphaFoldDB" id="A0A2I0UH03"/>
<dbReference type="OrthoDB" id="9401964at2759"/>
<dbReference type="InterPro" id="IPR038124">
    <property type="entry name" value="B_retro_matrix_sf"/>
</dbReference>
<dbReference type="Gene3D" id="1.10.150.490">
    <property type="entry name" value="Retroviral GAG p10 protein"/>
    <property type="match status" value="1"/>
</dbReference>
<gene>
    <name evidence="2" type="ORF">llap_11057</name>
    <name evidence="3" type="ORF">llap_4365</name>
</gene>
<dbReference type="Proteomes" id="UP000233556">
    <property type="component" value="Unassembled WGS sequence"/>
</dbReference>
<reference evidence="3" key="4">
    <citation type="submission" date="2018-01" db="EMBL/GenBank/DDBJ databases">
        <title>Genome sequence of the Bar-tailed Godwit (Limosa lapponica baueri).</title>
        <authorList>
            <person name="Lima N.C.B."/>
            <person name="Parody-Merino A.M."/>
            <person name="Battley P.F."/>
            <person name="Fidler A.E."/>
            <person name="Prosdocimi F."/>
        </authorList>
    </citation>
    <scope>NUCLEOTIDE SEQUENCE</scope>
    <source>
        <strain evidence="3">BTGAFAM01</strain>
        <tissue evidence="3">Blood</tissue>
    </source>
</reference>
<reference evidence="3" key="1">
    <citation type="submission" date="2017-11" db="EMBL/GenBank/DDBJ databases">
        <authorList>
            <person name="Han C.G."/>
        </authorList>
    </citation>
    <scope>NUCLEOTIDE SEQUENCE [LARGE SCALE GENOMIC DNA]</scope>
    <source>
        <strain evidence="3">BTGAFAM01</strain>
        <tissue evidence="3">Blood</tissue>
    </source>
</reference>
<proteinExistence type="predicted"/>
<protein>
    <submittedName>
        <fullName evidence="3">Endogenous retrovirus group k member 5 gag poly</fullName>
    </submittedName>
</protein>
<dbReference type="EMBL" id="KZ506692">
    <property type="protein sequence ID" value="PKU38644.1"/>
    <property type="molecule type" value="Genomic_DNA"/>
</dbReference>
<reference evidence="4" key="2">
    <citation type="submission" date="2017-11" db="EMBL/GenBank/DDBJ databases">
        <authorList>
            <person name="Lima N.C."/>
            <person name="Parody-Merino A.M."/>
            <person name="Battley P.F."/>
            <person name="Fidler A.E."/>
            <person name="Prosdocimi F."/>
        </authorList>
    </citation>
    <scope>NUCLEOTIDE SEQUENCE [LARGE SCALE GENOMIC DNA]</scope>
</reference>
<feature type="region of interest" description="Disordered" evidence="1">
    <location>
        <begin position="131"/>
        <end position="172"/>
    </location>
</feature>
<organism evidence="3 4">
    <name type="scientific">Limosa lapponica baueri</name>
    <dbReference type="NCBI Taxonomy" id="1758121"/>
    <lineage>
        <taxon>Eukaryota</taxon>
        <taxon>Metazoa</taxon>
        <taxon>Chordata</taxon>
        <taxon>Craniata</taxon>
        <taxon>Vertebrata</taxon>
        <taxon>Euteleostomi</taxon>
        <taxon>Archelosauria</taxon>
        <taxon>Archosauria</taxon>
        <taxon>Dinosauria</taxon>
        <taxon>Saurischia</taxon>
        <taxon>Theropoda</taxon>
        <taxon>Coelurosauria</taxon>
        <taxon>Aves</taxon>
        <taxon>Neognathae</taxon>
        <taxon>Neoaves</taxon>
        <taxon>Charadriiformes</taxon>
        <taxon>Scolopacidae</taxon>
        <taxon>Limosa</taxon>
    </lineage>
</organism>
<evidence type="ECO:0000313" key="2">
    <source>
        <dbReference type="EMBL" id="PKU38644.1"/>
    </source>
</evidence>
<evidence type="ECO:0000313" key="4">
    <source>
        <dbReference type="Proteomes" id="UP000233556"/>
    </source>
</evidence>
<reference evidence="4" key="3">
    <citation type="submission" date="2017-12" db="EMBL/GenBank/DDBJ databases">
        <title>Genome sequence of the Bar-tailed Godwit (Limosa lapponica baueri).</title>
        <authorList>
            <person name="Lima N.C.B."/>
            <person name="Parody-Merino A.M."/>
            <person name="Battley P.F."/>
            <person name="Fidler A.E."/>
            <person name="Prosdocimi F."/>
        </authorList>
    </citation>
    <scope>NUCLEOTIDE SEQUENCE [LARGE SCALE GENOMIC DNA]</scope>
    <source>
        <strain evidence="2">BTGAFAM01</strain>
        <tissue evidence="2">Blood</tissue>
    </source>
</reference>